<evidence type="ECO:0000256" key="1">
    <source>
        <dbReference type="SAM" id="MobiDB-lite"/>
    </source>
</evidence>
<organism evidence="2 3">
    <name type="scientific">Taxus chinensis</name>
    <name type="common">Chinese yew</name>
    <name type="synonym">Taxus wallichiana var. chinensis</name>
    <dbReference type="NCBI Taxonomy" id="29808"/>
    <lineage>
        <taxon>Eukaryota</taxon>
        <taxon>Viridiplantae</taxon>
        <taxon>Streptophyta</taxon>
        <taxon>Embryophyta</taxon>
        <taxon>Tracheophyta</taxon>
        <taxon>Spermatophyta</taxon>
        <taxon>Pinopsida</taxon>
        <taxon>Pinidae</taxon>
        <taxon>Conifers II</taxon>
        <taxon>Cupressales</taxon>
        <taxon>Taxaceae</taxon>
        <taxon>Taxus</taxon>
    </lineage>
</organism>
<dbReference type="OMA" id="YEGNGIC"/>
<dbReference type="GO" id="GO:0070652">
    <property type="term" value="C:HAUS complex"/>
    <property type="evidence" value="ECO:0007669"/>
    <property type="project" value="InterPro"/>
</dbReference>
<accession>A0AA38FD54</accession>
<dbReference type="Proteomes" id="UP000824469">
    <property type="component" value="Unassembled WGS sequence"/>
</dbReference>
<feature type="region of interest" description="Disordered" evidence="1">
    <location>
        <begin position="192"/>
        <end position="212"/>
    </location>
</feature>
<evidence type="ECO:0000313" key="3">
    <source>
        <dbReference type="Proteomes" id="UP000824469"/>
    </source>
</evidence>
<evidence type="ECO:0000313" key="2">
    <source>
        <dbReference type="EMBL" id="KAH9301734.1"/>
    </source>
</evidence>
<gene>
    <name evidence="2" type="ORF">KI387_013317</name>
</gene>
<proteinExistence type="predicted"/>
<feature type="non-terminal residue" evidence="2">
    <location>
        <position position="1"/>
    </location>
</feature>
<reference evidence="2 3" key="1">
    <citation type="journal article" date="2021" name="Nat. Plants">
        <title>The Taxus genome provides insights into paclitaxel biosynthesis.</title>
        <authorList>
            <person name="Xiong X."/>
            <person name="Gou J."/>
            <person name="Liao Q."/>
            <person name="Li Y."/>
            <person name="Zhou Q."/>
            <person name="Bi G."/>
            <person name="Li C."/>
            <person name="Du R."/>
            <person name="Wang X."/>
            <person name="Sun T."/>
            <person name="Guo L."/>
            <person name="Liang H."/>
            <person name="Lu P."/>
            <person name="Wu Y."/>
            <person name="Zhang Z."/>
            <person name="Ro D.K."/>
            <person name="Shang Y."/>
            <person name="Huang S."/>
            <person name="Yan J."/>
        </authorList>
    </citation>
    <scope>NUCLEOTIDE SEQUENCE [LARGE SCALE GENOMIC DNA]</scope>
    <source>
        <strain evidence="2">Ta-2019</strain>
    </source>
</reference>
<dbReference type="EMBL" id="JAHRHJ020000009">
    <property type="protein sequence ID" value="KAH9301734.1"/>
    <property type="molecule type" value="Genomic_DNA"/>
</dbReference>
<dbReference type="GO" id="GO:0051225">
    <property type="term" value="P:spindle assembly"/>
    <property type="evidence" value="ECO:0007669"/>
    <property type="project" value="InterPro"/>
</dbReference>
<dbReference type="GO" id="GO:0005876">
    <property type="term" value="C:spindle microtubule"/>
    <property type="evidence" value="ECO:0007669"/>
    <property type="project" value="InterPro"/>
</dbReference>
<name>A0AA38FD54_TAXCH</name>
<dbReference type="PANTHER" id="PTHR34968">
    <property type="entry name" value="AUGMIN SUBUNIT 5"/>
    <property type="match status" value="1"/>
</dbReference>
<protein>
    <submittedName>
        <fullName evidence="2">Uncharacterized protein</fullName>
    </submittedName>
</protein>
<feature type="compositionally biased region" description="Polar residues" evidence="1">
    <location>
        <begin position="197"/>
        <end position="212"/>
    </location>
</feature>
<dbReference type="InterPro" id="IPR029131">
    <property type="entry name" value="HAUS5"/>
</dbReference>
<dbReference type="PANTHER" id="PTHR34968:SF1">
    <property type="entry name" value="AUGMIN SUBUNIT 5"/>
    <property type="match status" value="1"/>
</dbReference>
<keyword evidence="3" id="KW-1185">Reference proteome</keyword>
<dbReference type="InterPro" id="IPR044706">
    <property type="entry name" value="AUG5_plant"/>
</dbReference>
<sequence length="501" mass="55445">HKQVMLEAYDRRCEDTTKIFAEYQRRLHRYADHARDAQRMRVGVVQDATPDMLRAWNEQETVYATVKGSKPTDGLILIETAQERNIRKACESLAAHLIERIRNTFPAYDGLGVQGHTLLEASKLGIDLDGEIPVDVKDIALNSLRSPPQLLRAITSYTARIVNLINRETEKIDVRADAERLRYKYENNRVMDAASPDGSSYSQSRSNGTYNQLRERQKAHVQQFMATEDALNKAADARKSSEKLIRRMHGSDNGDSGYSFAVGDNVQSAGGMRQFEAAAASWEQHPLAAREYSANTIIPACTTIQNKTSEAHDLIEKEVAAFHRSPDNRLYMLPATPQALLDSMGVSGSTGPEAVAAAEKNAELLTSRSGARDPSAIPSICRISAALQYHAGLEGLDAGLGSVLESLEFCLKLRGSEASILEDLSMAINQVHMLKDLVGSGRVLLSNAYSSRPEYERMASFCLSVAAEHEKIAMEKWLPDLKVAVHEAQKCLQECKRVRGL</sequence>
<dbReference type="AlphaFoldDB" id="A0AA38FD54"/>
<dbReference type="Pfam" id="PF14817">
    <property type="entry name" value="HAUS5"/>
    <property type="match status" value="2"/>
</dbReference>
<comment type="caution">
    <text evidence="2">The sequence shown here is derived from an EMBL/GenBank/DDBJ whole genome shotgun (WGS) entry which is preliminary data.</text>
</comment>
<feature type="non-terminal residue" evidence="2">
    <location>
        <position position="501"/>
    </location>
</feature>